<keyword evidence="4 7" id="KW-0833">Ubl conjugation pathway</keyword>
<accession>A0ABN9V417</accession>
<keyword evidence="12" id="KW-1185">Reference proteome</keyword>
<evidence type="ECO:0000256" key="8">
    <source>
        <dbReference type="RuleBase" id="RU361215"/>
    </source>
</evidence>
<evidence type="ECO:0000256" key="6">
    <source>
        <dbReference type="ARBA" id="ARBA00022807"/>
    </source>
</evidence>
<evidence type="ECO:0000256" key="2">
    <source>
        <dbReference type="ARBA" id="ARBA00009326"/>
    </source>
</evidence>
<evidence type="ECO:0000256" key="7">
    <source>
        <dbReference type="PROSITE-ProRule" id="PRU01393"/>
    </source>
</evidence>
<comment type="caution">
    <text evidence="11">The sequence shown here is derived from an EMBL/GenBank/DDBJ whole genome shotgun (WGS) entry which is preliminary data.</text>
</comment>
<comment type="catalytic activity">
    <reaction evidence="1 7 8">
        <text>Thiol-dependent hydrolysis of ester, thioester, amide, peptide and isopeptide bonds formed by the C-terminal Gly of ubiquitin (a 76-residue protein attached to proteins as an intracellular targeting signal).</text>
        <dbReference type="EC" id="3.4.19.12"/>
    </reaction>
</comment>
<dbReference type="PROSITE" id="PS52048">
    <property type="entry name" value="UCH_DOMAIN"/>
    <property type="match status" value="1"/>
</dbReference>
<proteinExistence type="inferred from homology"/>
<protein>
    <recommendedName>
        <fullName evidence="8">Ubiquitin carboxyl-terminal hydrolase</fullName>
        <ecNumber evidence="8">3.4.19.12</ecNumber>
    </recommendedName>
</protein>
<feature type="active site" description="Proton donor" evidence="7">
    <location>
        <position position="178"/>
    </location>
</feature>
<evidence type="ECO:0000256" key="9">
    <source>
        <dbReference type="SAM" id="MobiDB-lite"/>
    </source>
</evidence>
<feature type="active site" description="Nucleophile" evidence="7">
    <location>
        <position position="102"/>
    </location>
</feature>
<organism evidence="11 12">
    <name type="scientific">Prorocentrum cordatum</name>
    <dbReference type="NCBI Taxonomy" id="2364126"/>
    <lineage>
        <taxon>Eukaryota</taxon>
        <taxon>Sar</taxon>
        <taxon>Alveolata</taxon>
        <taxon>Dinophyceae</taxon>
        <taxon>Prorocentrales</taxon>
        <taxon>Prorocentraceae</taxon>
        <taxon>Prorocentrum</taxon>
    </lineage>
</organism>
<dbReference type="Proteomes" id="UP001189429">
    <property type="component" value="Unassembled WGS sequence"/>
</dbReference>
<feature type="domain" description="UCH catalytic" evidence="10">
    <location>
        <begin position="11"/>
        <end position="247"/>
    </location>
</feature>
<feature type="region of interest" description="Disordered" evidence="9">
    <location>
        <begin position="150"/>
        <end position="172"/>
    </location>
</feature>
<evidence type="ECO:0000256" key="5">
    <source>
        <dbReference type="ARBA" id="ARBA00022801"/>
    </source>
</evidence>
<dbReference type="Pfam" id="PF01088">
    <property type="entry name" value="Peptidase_C12"/>
    <property type="match status" value="1"/>
</dbReference>
<evidence type="ECO:0000259" key="10">
    <source>
        <dbReference type="PROSITE" id="PS52048"/>
    </source>
</evidence>
<dbReference type="EMBL" id="CAUYUJ010016626">
    <property type="protein sequence ID" value="CAK0867268.1"/>
    <property type="molecule type" value="Genomic_DNA"/>
</dbReference>
<name>A0ABN9V417_9DINO</name>
<feature type="site" description="Transition state stabilizer" evidence="7">
    <location>
        <position position="94"/>
    </location>
</feature>
<dbReference type="PANTHER" id="PTHR10589">
    <property type="entry name" value="UBIQUITIN CARBOXYL-TERMINAL HYDROLASE"/>
    <property type="match status" value="1"/>
</dbReference>
<keyword evidence="5 7" id="KW-0378">Hydrolase</keyword>
<keyword evidence="6 7" id="KW-0788">Thiol protease</keyword>
<reference evidence="11" key="1">
    <citation type="submission" date="2023-10" db="EMBL/GenBank/DDBJ databases">
        <authorList>
            <person name="Chen Y."/>
            <person name="Shah S."/>
            <person name="Dougan E. K."/>
            <person name="Thang M."/>
            <person name="Chan C."/>
        </authorList>
    </citation>
    <scope>NUCLEOTIDE SEQUENCE [LARGE SCALE GENOMIC DNA]</scope>
</reference>
<evidence type="ECO:0000256" key="3">
    <source>
        <dbReference type="ARBA" id="ARBA00022670"/>
    </source>
</evidence>
<dbReference type="Gene3D" id="3.40.532.10">
    <property type="entry name" value="Peptidase C12, ubiquitin carboxyl-terminal hydrolase"/>
    <property type="match status" value="1"/>
</dbReference>
<keyword evidence="3 7" id="KW-0645">Protease</keyword>
<feature type="site" description="Important for enzyme activity" evidence="7">
    <location>
        <position position="193"/>
    </location>
</feature>
<sequence>MAEGADAPGGSWLPLESNPEVLNPFCKRLGLEDGWGFCDVFGLDPELLCMVPQPCAALCLLFPSEKISRPRREDLRSRRAKMDSPEPGLFFLQQHDGIGNACGTIAAVHAISNGAVSGMFSLKDGSPLSQFLAKAAPLSAPERGTVLANSKDLQEMSDTTAAAGETEGAGTDDANDSHFITFLPFKGKLYELDGRTFGEDGVAFPVVHCDTTPDTWVMDAARLPHAPSTSQYNRARLHLEVVLPFTCRVFFAIRCM</sequence>
<dbReference type="SUPFAM" id="SSF54001">
    <property type="entry name" value="Cysteine proteinases"/>
    <property type="match status" value="1"/>
</dbReference>
<evidence type="ECO:0000256" key="4">
    <source>
        <dbReference type="ARBA" id="ARBA00022786"/>
    </source>
</evidence>
<dbReference type="InterPro" id="IPR001578">
    <property type="entry name" value="Peptidase_C12_UCH"/>
</dbReference>
<evidence type="ECO:0000256" key="1">
    <source>
        <dbReference type="ARBA" id="ARBA00000707"/>
    </source>
</evidence>
<dbReference type="InterPro" id="IPR038765">
    <property type="entry name" value="Papain-like_cys_pep_sf"/>
</dbReference>
<gene>
    <name evidence="11" type="ORF">PCOR1329_LOCUS54252</name>
</gene>
<dbReference type="PANTHER" id="PTHR10589:SF17">
    <property type="entry name" value="UBIQUITIN CARBOXYL-TERMINAL HYDROLASE"/>
    <property type="match status" value="1"/>
</dbReference>
<comment type="similarity">
    <text evidence="2 7 8">Belongs to the peptidase C12 family.</text>
</comment>
<dbReference type="InterPro" id="IPR036959">
    <property type="entry name" value="Peptidase_C12_UCH_sf"/>
</dbReference>
<dbReference type="PRINTS" id="PR00707">
    <property type="entry name" value="UBCTHYDRLASE"/>
</dbReference>
<dbReference type="EC" id="3.4.19.12" evidence="8"/>
<evidence type="ECO:0000313" key="11">
    <source>
        <dbReference type="EMBL" id="CAK0867268.1"/>
    </source>
</evidence>
<feature type="compositionally biased region" description="Low complexity" evidence="9">
    <location>
        <begin position="158"/>
        <end position="172"/>
    </location>
</feature>
<evidence type="ECO:0000313" key="12">
    <source>
        <dbReference type="Proteomes" id="UP001189429"/>
    </source>
</evidence>